<organism evidence="2 3">
    <name type="scientific">Suillus fuscotomentosus</name>
    <dbReference type="NCBI Taxonomy" id="1912939"/>
    <lineage>
        <taxon>Eukaryota</taxon>
        <taxon>Fungi</taxon>
        <taxon>Dikarya</taxon>
        <taxon>Basidiomycota</taxon>
        <taxon>Agaricomycotina</taxon>
        <taxon>Agaricomycetes</taxon>
        <taxon>Agaricomycetidae</taxon>
        <taxon>Boletales</taxon>
        <taxon>Suillineae</taxon>
        <taxon>Suillaceae</taxon>
        <taxon>Suillus</taxon>
    </lineage>
</organism>
<accession>A0AAD4DV26</accession>
<sequence length="264" mass="30011">PDLVLHHGASPITDYNNPRLFPGLYPTLYPYGFGGFEDHSRVTALSIERHAKYLLNLSDRSFRYHDAFIFVILNILQRRCAHLQTHFAVNKSNFDLVARSLTSVSENVLRNLADRLEQECKLSDLTPEEKSAFGLLRQVSTMSTRIPGSQASKIFVRNEIRNYFGYFGLPHIFFTFNPSAVHSPIFQVMYGDQTVDLSARFPCVPSGHSWAIRLAHDPVTAAEFYEFSFKCLFRDLLGWDFDNDCALDSGGILGHIRAFYGTSE</sequence>
<feature type="non-terminal residue" evidence="2">
    <location>
        <position position="264"/>
    </location>
</feature>
<dbReference type="InterPro" id="IPR025476">
    <property type="entry name" value="Helitron_helicase-like"/>
</dbReference>
<name>A0AAD4DV26_9AGAM</name>
<feature type="non-terminal residue" evidence="2">
    <location>
        <position position="1"/>
    </location>
</feature>
<dbReference type="Proteomes" id="UP001195769">
    <property type="component" value="Unassembled WGS sequence"/>
</dbReference>
<feature type="domain" description="Helitron helicase-like" evidence="1">
    <location>
        <begin position="50"/>
        <end position="264"/>
    </location>
</feature>
<proteinExistence type="predicted"/>
<dbReference type="Pfam" id="PF14214">
    <property type="entry name" value="Helitron_like_N"/>
    <property type="match status" value="1"/>
</dbReference>
<evidence type="ECO:0000313" key="2">
    <source>
        <dbReference type="EMBL" id="KAG1894485.1"/>
    </source>
</evidence>
<dbReference type="EMBL" id="JABBWK010000079">
    <property type="protein sequence ID" value="KAG1894485.1"/>
    <property type="molecule type" value="Genomic_DNA"/>
</dbReference>
<dbReference type="GeneID" id="64667695"/>
<keyword evidence="3" id="KW-1185">Reference proteome</keyword>
<gene>
    <name evidence="2" type="ORF">F5891DRAFT_897736</name>
</gene>
<evidence type="ECO:0000313" key="3">
    <source>
        <dbReference type="Proteomes" id="UP001195769"/>
    </source>
</evidence>
<protein>
    <recommendedName>
        <fullName evidence="1">Helitron helicase-like domain-containing protein</fullName>
    </recommendedName>
</protein>
<dbReference type="RefSeq" id="XP_041220061.1">
    <property type="nucleotide sequence ID" value="XM_041373397.1"/>
</dbReference>
<reference evidence="2" key="1">
    <citation type="journal article" date="2020" name="New Phytol.">
        <title>Comparative genomics reveals dynamic genome evolution in host specialist ectomycorrhizal fungi.</title>
        <authorList>
            <person name="Lofgren L.A."/>
            <person name="Nguyen N.H."/>
            <person name="Vilgalys R."/>
            <person name="Ruytinx J."/>
            <person name="Liao H.L."/>
            <person name="Branco S."/>
            <person name="Kuo A."/>
            <person name="LaButti K."/>
            <person name="Lipzen A."/>
            <person name="Andreopoulos W."/>
            <person name="Pangilinan J."/>
            <person name="Riley R."/>
            <person name="Hundley H."/>
            <person name="Na H."/>
            <person name="Barry K."/>
            <person name="Grigoriev I.V."/>
            <person name="Stajich J.E."/>
            <person name="Kennedy P.G."/>
        </authorList>
    </citation>
    <scope>NUCLEOTIDE SEQUENCE</scope>
    <source>
        <strain evidence="2">FC203</strain>
    </source>
</reference>
<evidence type="ECO:0000259" key="1">
    <source>
        <dbReference type="Pfam" id="PF14214"/>
    </source>
</evidence>
<comment type="caution">
    <text evidence="2">The sequence shown here is derived from an EMBL/GenBank/DDBJ whole genome shotgun (WGS) entry which is preliminary data.</text>
</comment>
<dbReference type="AlphaFoldDB" id="A0AAD4DV26"/>